<feature type="region of interest" description="Disordered" evidence="2">
    <location>
        <begin position="1"/>
        <end position="111"/>
    </location>
</feature>
<evidence type="ECO:0000313" key="3">
    <source>
        <dbReference type="EMBL" id="EDQ84308.1"/>
    </source>
</evidence>
<keyword evidence="1" id="KW-0175">Coiled coil</keyword>
<dbReference type="STRING" id="81824.A9VDR8"/>
<proteinExistence type="predicted"/>
<dbReference type="KEGG" id="mbr:MONBRDRAFT_30361"/>
<evidence type="ECO:0000256" key="2">
    <source>
        <dbReference type="SAM" id="MobiDB-lite"/>
    </source>
</evidence>
<name>A9VDR8_MONBE</name>
<evidence type="ECO:0000313" key="4">
    <source>
        <dbReference type="Proteomes" id="UP000001357"/>
    </source>
</evidence>
<dbReference type="EMBL" id="CH991590">
    <property type="protein sequence ID" value="EDQ84308.1"/>
    <property type="molecule type" value="Genomic_DNA"/>
</dbReference>
<dbReference type="PANTHER" id="PTHR16230">
    <property type="entry name" value="CAPPUCCINO"/>
    <property type="match status" value="1"/>
</dbReference>
<feature type="compositionally biased region" description="Basic residues" evidence="2">
    <location>
        <begin position="1"/>
        <end position="11"/>
    </location>
</feature>
<reference evidence="3 4" key="1">
    <citation type="journal article" date="2008" name="Nature">
        <title>The genome of the choanoflagellate Monosiga brevicollis and the origin of metazoans.</title>
        <authorList>
            <consortium name="JGI Sequencing"/>
            <person name="King N."/>
            <person name="Westbrook M.J."/>
            <person name="Young S.L."/>
            <person name="Kuo A."/>
            <person name="Abedin M."/>
            <person name="Chapman J."/>
            <person name="Fairclough S."/>
            <person name="Hellsten U."/>
            <person name="Isogai Y."/>
            <person name="Letunic I."/>
            <person name="Marr M."/>
            <person name="Pincus D."/>
            <person name="Putnam N."/>
            <person name="Rokas A."/>
            <person name="Wright K.J."/>
            <person name="Zuzow R."/>
            <person name="Dirks W."/>
            <person name="Good M."/>
            <person name="Goodstein D."/>
            <person name="Lemons D."/>
            <person name="Li W."/>
            <person name="Lyons J.B."/>
            <person name="Morris A."/>
            <person name="Nichols S."/>
            <person name="Richter D.J."/>
            <person name="Salamov A."/>
            <person name="Bork P."/>
            <person name="Lim W.A."/>
            <person name="Manning G."/>
            <person name="Miller W.T."/>
            <person name="McGinnis W."/>
            <person name="Shapiro H."/>
            <person name="Tjian R."/>
            <person name="Grigoriev I.V."/>
            <person name="Rokhsar D."/>
        </authorList>
    </citation>
    <scope>NUCLEOTIDE SEQUENCE [LARGE SCALE GENOMIC DNA]</scope>
    <source>
        <strain evidence="4">MX1 / ATCC 50154</strain>
    </source>
</reference>
<feature type="region of interest" description="Disordered" evidence="2">
    <location>
        <begin position="246"/>
        <end position="265"/>
    </location>
</feature>
<evidence type="ECO:0000256" key="1">
    <source>
        <dbReference type="SAM" id="Coils"/>
    </source>
</evidence>
<feature type="compositionally biased region" description="Low complexity" evidence="2">
    <location>
        <begin position="53"/>
        <end position="69"/>
    </location>
</feature>
<keyword evidence="4" id="KW-1185">Reference proteome</keyword>
<dbReference type="GO" id="GO:0031083">
    <property type="term" value="C:BLOC-1 complex"/>
    <property type="evidence" value="ECO:0000318"/>
    <property type="project" value="GO_Central"/>
</dbReference>
<dbReference type="AlphaFoldDB" id="A9VDR8"/>
<dbReference type="InterPro" id="IPR024857">
    <property type="entry name" value="Cappuccino"/>
</dbReference>
<organism evidence="3 4">
    <name type="scientific">Monosiga brevicollis</name>
    <name type="common">Choanoflagellate</name>
    <dbReference type="NCBI Taxonomy" id="81824"/>
    <lineage>
        <taxon>Eukaryota</taxon>
        <taxon>Choanoflagellata</taxon>
        <taxon>Craspedida</taxon>
        <taxon>Salpingoecidae</taxon>
        <taxon>Monosiga</taxon>
    </lineage>
</organism>
<dbReference type="InParanoid" id="A9VDR8"/>
<feature type="coiled-coil region" evidence="1">
    <location>
        <begin position="156"/>
        <end position="222"/>
    </location>
</feature>
<protein>
    <submittedName>
        <fullName evidence="3">Uncharacterized protein</fullName>
    </submittedName>
</protein>
<accession>A9VDR8</accession>
<dbReference type="GeneID" id="5896147"/>
<sequence length="265" mass="27809">MGKNKNRKNRKNTGDGGGGGGDGRGDDSSTAAKPTTGVEEPVGQASNDHEPEAPVTTAPPASSSDLSKPAAEKAESEPEPKKQVPAKQAEEAVAQPDAPSQAIDEKEAPEPEATDIQALIQEIATQYASYARLDVDVVRKELSNVDTATEVLLARIDETQGVVDSLTQERQELTDKVLPALQANCEKLVGLFMVIEQLDALVQGLRANVDEVESQLTALDGNKTLMSSMLGRMKLTSFFSRGNATQAPANADASNASANAASPIS</sequence>
<dbReference type="PANTHER" id="PTHR16230:SF3">
    <property type="entry name" value="BIOGENESIS OF LYSOSOMAL ORGANELLES COMPLEX-1, SUBUNIT 4, CAPPUCCINO"/>
    <property type="match status" value="1"/>
</dbReference>
<dbReference type="Proteomes" id="UP000001357">
    <property type="component" value="Unassembled WGS sequence"/>
</dbReference>
<dbReference type="RefSeq" id="XP_001750878.1">
    <property type="nucleotide sequence ID" value="XM_001750826.1"/>
</dbReference>
<gene>
    <name evidence="3" type="ORF">MONBRDRAFT_30361</name>
</gene>
<feature type="compositionally biased region" description="Basic and acidic residues" evidence="2">
    <location>
        <begin position="70"/>
        <end position="82"/>
    </location>
</feature>